<feature type="transmembrane region" description="Helical" evidence="9">
    <location>
        <begin position="12"/>
        <end position="36"/>
    </location>
</feature>
<dbReference type="InterPro" id="IPR011701">
    <property type="entry name" value="MFS"/>
</dbReference>
<dbReference type="CDD" id="cd17324">
    <property type="entry name" value="MFS_NepI_like"/>
    <property type="match status" value="1"/>
</dbReference>
<reference evidence="11" key="1">
    <citation type="submission" date="2022-08" db="EMBL/GenBank/DDBJ databases">
        <authorList>
            <person name="Dale J.L."/>
        </authorList>
    </citation>
    <scope>NUCLEOTIDE SEQUENCE</scope>
    <source>
        <strain evidence="11">2022EL-00758</strain>
    </source>
</reference>
<feature type="domain" description="Major facilitator superfamily (MFS) profile" evidence="10">
    <location>
        <begin position="14"/>
        <end position="388"/>
    </location>
</feature>
<feature type="transmembrane region" description="Helical" evidence="9">
    <location>
        <begin position="209"/>
        <end position="226"/>
    </location>
</feature>
<dbReference type="Pfam" id="PF07690">
    <property type="entry name" value="MFS_1"/>
    <property type="match status" value="1"/>
</dbReference>
<dbReference type="InterPro" id="IPR050189">
    <property type="entry name" value="MFS_Efflux_Transporters"/>
</dbReference>
<dbReference type="EMBL" id="JAPNMI010000010">
    <property type="protein sequence ID" value="MCY0791488.1"/>
    <property type="molecule type" value="Genomic_DNA"/>
</dbReference>
<evidence type="ECO:0000259" key="10">
    <source>
        <dbReference type="PROSITE" id="PS50850"/>
    </source>
</evidence>
<protein>
    <recommendedName>
        <fullName evidence="9">Probable sugar efflux transporter</fullName>
    </recommendedName>
</protein>
<evidence type="ECO:0000256" key="4">
    <source>
        <dbReference type="ARBA" id="ARBA00022519"/>
    </source>
</evidence>
<keyword evidence="7 9" id="KW-1133">Transmembrane helix</keyword>
<feature type="transmembrane region" description="Helical" evidence="9">
    <location>
        <begin position="272"/>
        <end position="293"/>
    </location>
</feature>
<evidence type="ECO:0000256" key="8">
    <source>
        <dbReference type="ARBA" id="ARBA00023136"/>
    </source>
</evidence>
<comment type="caution">
    <text evidence="11">The sequence shown here is derived from an EMBL/GenBank/DDBJ whole genome shotgun (WGS) entry which is preliminary data.</text>
</comment>
<feature type="transmembrane region" description="Helical" evidence="9">
    <location>
        <begin position="105"/>
        <end position="127"/>
    </location>
</feature>
<feature type="transmembrane region" description="Helical" evidence="9">
    <location>
        <begin position="299"/>
        <end position="321"/>
    </location>
</feature>
<keyword evidence="4" id="KW-0997">Cell inner membrane</keyword>
<keyword evidence="3 9" id="KW-1003">Cell membrane</keyword>
<keyword evidence="5 9" id="KW-0762">Sugar transport</keyword>
<feature type="transmembrane region" description="Helical" evidence="9">
    <location>
        <begin position="333"/>
        <end position="353"/>
    </location>
</feature>
<dbReference type="GO" id="GO:0015144">
    <property type="term" value="F:carbohydrate transmembrane transporter activity"/>
    <property type="evidence" value="ECO:0007669"/>
    <property type="project" value="UniProtKB-UniRule"/>
</dbReference>
<dbReference type="InterPro" id="IPR023495">
    <property type="entry name" value="Sugar_effux_transptr_put"/>
</dbReference>
<feature type="transmembrane region" description="Helical" evidence="9">
    <location>
        <begin position="56"/>
        <end position="73"/>
    </location>
</feature>
<keyword evidence="6 9" id="KW-0812">Transmembrane</keyword>
<proteinExistence type="inferred from homology"/>
<gene>
    <name evidence="9" type="primary">sotB</name>
    <name evidence="11" type="ORF">N0392_17560</name>
</gene>
<dbReference type="AlphaFoldDB" id="A0A9Q4GWX4"/>
<comment type="subcellular location">
    <subcellularLocation>
        <location evidence="1 9">Cell membrane</location>
        <topology evidence="1 9">Multi-pass membrane protein</topology>
    </subcellularLocation>
</comment>
<keyword evidence="8 9" id="KW-0472">Membrane</keyword>
<name>A0A9Q4GWX4_MORMO</name>
<evidence type="ECO:0000256" key="6">
    <source>
        <dbReference type="ARBA" id="ARBA00022692"/>
    </source>
</evidence>
<evidence type="ECO:0000256" key="2">
    <source>
        <dbReference type="ARBA" id="ARBA00022448"/>
    </source>
</evidence>
<evidence type="ECO:0000313" key="12">
    <source>
        <dbReference type="Proteomes" id="UP001076655"/>
    </source>
</evidence>
<dbReference type="NCBIfam" id="NF002921">
    <property type="entry name" value="PRK03545.1"/>
    <property type="match status" value="1"/>
</dbReference>
<comment type="function">
    <text evidence="9">Involved in the efflux of sugars. The physiological role may be the reduction of the intracellular concentration of toxic sugars or sugar metabolites.</text>
</comment>
<dbReference type="PANTHER" id="PTHR43124:SF4">
    <property type="entry name" value="SUGAR EFFLUX TRANSPORTER"/>
    <property type="match status" value="1"/>
</dbReference>
<evidence type="ECO:0000256" key="3">
    <source>
        <dbReference type="ARBA" id="ARBA00022475"/>
    </source>
</evidence>
<evidence type="ECO:0000256" key="5">
    <source>
        <dbReference type="ARBA" id="ARBA00022597"/>
    </source>
</evidence>
<dbReference type="PANTHER" id="PTHR43124">
    <property type="entry name" value="PURINE EFFLUX PUMP PBUE"/>
    <property type="match status" value="1"/>
</dbReference>
<feature type="transmembrane region" description="Helical" evidence="9">
    <location>
        <begin position="80"/>
        <end position="99"/>
    </location>
</feature>
<dbReference type="Proteomes" id="UP001076655">
    <property type="component" value="Unassembled WGS sequence"/>
</dbReference>
<evidence type="ECO:0000313" key="11">
    <source>
        <dbReference type="EMBL" id="MCY0791488.1"/>
    </source>
</evidence>
<feature type="transmembrane region" description="Helical" evidence="9">
    <location>
        <begin position="139"/>
        <end position="160"/>
    </location>
</feature>
<sequence>MMTETLSRNQAWLRVIVLAVAAFVFNTTEFIPVALLSDISAGFAMQPAQTGLMITIYAWVVALASLPLMLLTARIERRKLLLWLFTVFVISHIVSGLAQRFDVLVVSRIGVALAHAVFWSITASLAVRVAPPGKKSQALGLLATGTALATVLGLPIGRVIGQWVGWRMTFFCIGGLALITMAAMARFLPLLPSEHSGSLKSIPVLFRRPALVGIFVLTAIVVTGHFTAYNYIEPFVQTVAGKSQDFATLFLLIFGAAGIIGSVIFSRYNTLLPLLFLPAAIILLTVCLMLLLTSRVTDTALIILGVVWGIGMMCTALGLQVKVIDLSPDATDLAMSVYSGIFNIGIGGGALLGNQVIIHMGMEQIGYAGAVFAVAGVLISLFVFSRYRALFIQRPKAESRITSHNPS</sequence>
<organism evidence="11 12">
    <name type="scientific">Morganella morganii</name>
    <name type="common">Proteus morganii</name>
    <dbReference type="NCBI Taxonomy" id="582"/>
    <lineage>
        <taxon>Bacteria</taxon>
        <taxon>Pseudomonadati</taxon>
        <taxon>Pseudomonadota</taxon>
        <taxon>Gammaproteobacteria</taxon>
        <taxon>Enterobacterales</taxon>
        <taxon>Morganellaceae</taxon>
        <taxon>Morganella</taxon>
    </lineage>
</organism>
<evidence type="ECO:0000256" key="9">
    <source>
        <dbReference type="HAMAP-Rule" id="MF_00517"/>
    </source>
</evidence>
<accession>A0A9Q4GWX4</accession>
<evidence type="ECO:0000256" key="7">
    <source>
        <dbReference type="ARBA" id="ARBA00022989"/>
    </source>
</evidence>
<dbReference type="PROSITE" id="PS50850">
    <property type="entry name" value="MFS"/>
    <property type="match status" value="1"/>
</dbReference>
<keyword evidence="2 9" id="KW-0813">Transport</keyword>
<feature type="transmembrane region" description="Helical" evidence="9">
    <location>
        <begin position="166"/>
        <end position="188"/>
    </location>
</feature>
<dbReference type="InterPro" id="IPR020846">
    <property type="entry name" value="MFS_dom"/>
</dbReference>
<feature type="transmembrane region" description="Helical" evidence="9">
    <location>
        <begin position="365"/>
        <end position="384"/>
    </location>
</feature>
<dbReference type="Gene3D" id="1.20.1250.20">
    <property type="entry name" value="MFS general substrate transporter like domains"/>
    <property type="match status" value="1"/>
</dbReference>
<comment type="similarity">
    <text evidence="9">Belongs to the major facilitator superfamily. SotB (TC 2.A.1.2) family.</text>
</comment>
<dbReference type="GO" id="GO:0005886">
    <property type="term" value="C:plasma membrane"/>
    <property type="evidence" value="ECO:0007669"/>
    <property type="project" value="UniProtKB-SubCell"/>
</dbReference>
<dbReference type="HAMAP" id="MF_00517">
    <property type="entry name" value="MFS_SotB"/>
    <property type="match status" value="1"/>
</dbReference>
<dbReference type="InterPro" id="IPR036259">
    <property type="entry name" value="MFS_trans_sf"/>
</dbReference>
<feature type="transmembrane region" description="Helical" evidence="9">
    <location>
        <begin position="246"/>
        <end position="265"/>
    </location>
</feature>
<dbReference type="SUPFAM" id="SSF103473">
    <property type="entry name" value="MFS general substrate transporter"/>
    <property type="match status" value="1"/>
</dbReference>
<evidence type="ECO:0000256" key="1">
    <source>
        <dbReference type="ARBA" id="ARBA00004651"/>
    </source>
</evidence>